<evidence type="ECO:0000256" key="1">
    <source>
        <dbReference type="ARBA" id="ARBA00007705"/>
    </source>
</evidence>
<keyword evidence="4 16" id="KW-0808">Transferase</keyword>
<feature type="compositionally biased region" description="Low complexity" evidence="17">
    <location>
        <begin position="293"/>
        <end position="317"/>
    </location>
</feature>
<comment type="function">
    <text evidence="16">In addition to polymerase activity, this DNA polymerase exhibits 3'-5' and 5'-3' exonuclease activity.</text>
</comment>
<dbReference type="FunFam" id="1.10.150.20:FF:000003">
    <property type="entry name" value="DNA polymerase I"/>
    <property type="match status" value="1"/>
</dbReference>
<dbReference type="SUPFAM" id="SSF88723">
    <property type="entry name" value="PIN domain-like"/>
    <property type="match status" value="1"/>
</dbReference>
<dbReference type="InterPro" id="IPR012337">
    <property type="entry name" value="RNaseH-like_sf"/>
</dbReference>
<proteinExistence type="inferred from homology"/>
<dbReference type="SUPFAM" id="SSF56672">
    <property type="entry name" value="DNA/RNA polymerases"/>
    <property type="match status" value="1"/>
</dbReference>
<organism evidence="21 22">
    <name type="scientific">Candidatus Ozemobacter sibiricus</name>
    <dbReference type="NCBI Taxonomy" id="2268124"/>
    <lineage>
        <taxon>Bacteria</taxon>
        <taxon>Candidatus Ozemobacteria</taxon>
        <taxon>Candidatus Ozemobacterales</taxon>
        <taxon>Candidatus Ozemobacteraceae</taxon>
        <taxon>Candidatus Ozemobacter</taxon>
    </lineage>
</organism>
<dbReference type="InterPro" id="IPR036397">
    <property type="entry name" value="RNaseH_sf"/>
</dbReference>
<dbReference type="CDD" id="cd09859">
    <property type="entry name" value="PIN_53EXO"/>
    <property type="match status" value="1"/>
</dbReference>
<dbReference type="CDD" id="cd09898">
    <property type="entry name" value="H3TH_53EXO"/>
    <property type="match status" value="1"/>
</dbReference>
<dbReference type="Proteomes" id="UP000252355">
    <property type="component" value="Unassembled WGS sequence"/>
</dbReference>
<evidence type="ECO:0000256" key="16">
    <source>
        <dbReference type="RuleBase" id="RU004460"/>
    </source>
</evidence>
<dbReference type="InterPro" id="IPR020045">
    <property type="entry name" value="DNA_polI_H3TH"/>
</dbReference>
<name>A0A367ZU57_9BACT</name>
<dbReference type="NCBIfam" id="TIGR00593">
    <property type="entry name" value="pola"/>
    <property type="match status" value="1"/>
</dbReference>
<dbReference type="SMART" id="SM00482">
    <property type="entry name" value="POLAc"/>
    <property type="match status" value="1"/>
</dbReference>
<dbReference type="InterPro" id="IPR008918">
    <property type="entry name" value="HhH2"/>
</dbReference>
<keyword evidence="5 16" id="KW-0548">Nucleotidyltransferase</keyword>
<dbReference type="AlphaFoldDB" id="A0A367ZU57"/>
<dbReference type="SMART" id="SM00474">
    <property type="entry name" value="35EXOc"/>
    <property type="match status" value="1"/>
</dbReference>
<keyword evidence="10 16" id="KW-0269">Exonuclease</keyword>
<dbReference type="SMART" id="SM00279">
    <property type="entry name" value="HhH2"/>
    <property type="match status" value="1"/>
</dbReference>
<evidence type="ECO:0000256" key="5">
    <source>
        <dbReference type="ARBA" id="ARBA00022695"/>
    </source>
</evidence>
<dbReference type="GO" id="GO:0003677">
    <property type="term" value="F:DNA binding"/>
    <property type="evidence" value="ECO:0007669"/>
    <property type="project" value="UniProtKB-UniRule"/>
</dbReference>
<reference evidence="21 22" key="1">
    <citation type="submission" date="2018-05" db="EMBL/GenBank/DDBJ databases">
        <title>A metagenomic window into the 2 km-deep terrestrial subsurface aquifer revealed taxonomically and functionally diverse microbial community comprising novel uncultured bacterial lineages.</title>
        <authorList>
            <person name="Kadnikov V.V."/>
            <person name="Mardanov A.V."/>
            <person name="Beletsky A.V."/>
            <person name="Banks D."/>
            <person name="Pimenov N.V."/>
            <person name="Frank Y.A."/>
            <person name="Karnachuk O.V."/>
            <person name="Ravin N.V."/>
        </authorList>
    </citation>
    <scope>NUCLEOTIDE SEQUENCE [LARGE SCALE GENOMIC DNA]</scope>
    <source>
        <strain evidence="21">BY5</strain>
    </source>
</reference>
<dbReference type="Gene3D" id="3.30.420.10">
    <property type="entry name" value="Ribonuclease H-like superfamily/Ribonuclease H"/>
    <property type="match status" value="1"/>
</dbReference>
<evidence type="ECO:0000313" key="22">
    <source>
        <dbReference type="Proteomes" id="UP000252355"/>
    </source>
</evidence>
<dbReference type="Pfam" id="PF02739">
    <property type="entry name" value="5_3_exonuc_N"/>
    <property type="match status" value="1"/>
</dbReference>
<dbReference type="CDD" id="cd08637">
    <property type="entry name" value="DNA_pol_A_pol_I_C"/>
    <property type="match status" value="1"/>
</dbReference>
<keyword evidence="7" id="KW-0540">Nuclease</keyword>
<evidence type="ECO:0000256" key="7">
    <source>
        <dbReference type="ARBA" id="ARBA00022722"/>
    </source>
</evidence>
<keyword evidence="11 16" id="KW-0239">DNA-directed DNA polymerase</keyword>
<dbReference type="FunFam" id="1.10.150.20:FF:000002">
    <property type="entry name" value="DNA polymerase I"/>
    <property type="match status" value="1"/>
</dbReference>
<dbReference type="GO" id="GO:0008408">
    <property type="term" value="F:3'-5' exonuclease activity"/>
    <property type="evidence" value="ECO:0007669"/>
    <property type="project" value="UniProtKB-UniRule"/>
</dbReference>
<feature type="domain" description="DNA-directed DNA polymerase family A palm" evidence="20">
    <location>
        <begin position="725"/>
        <end position="932"/>
    </location>
</feature>
<comment type="catalytic activity">
    <reaction evidence="14 16">
        <text>DNA(n) + a 2'-deoxyribonucleoside 5'-triphosphate = DNA(n+1) + diphosphate</text>
        <dbReference type="Rhea" id="RHEA:22508"/>
        <dbReference type="Rhea" id="RHEA-COMP:17339"/>
        <dbReference type="Rhea" id="RHEA-COMP:17340"/>
        <dbReference type="ChEBI" id="CHEBI:33019"/>
        <dbReference type="ChEBI" id="CHEBI:61560"/>
        <dbReference type="ChEBI" id="CHEBI:173112"/>
        <dbReference type="EC" id="2.7.7.7"/>
    </reaction>
</comment>
<dbReference type="EC" id="2.7.7.7" evidence="2 15"/>
<evidence type="ECO:0000259" key="19">
    <source>
        <dbReference type="SMART" id="SM00475"/>
    </source>
</evidence>
<evidence type="ECO:0000256" key="8">
    <source>
        <dbReference type="ARBA" id="ARBA00022763"/>
    </source>
</evidence>
<dbReference type="Pfam" id="PF00476">
    <property type="entry name" value="DNA_pol_A"/>
    <property type="match status" value="1"/>
</dbReference>
<dbReference type="InterPro" id="IPR001098">
    <property type="entry name" value="DNA-dir_DNA_pol_A_palm_dom"/>
</dbReference>
<dbReference type="Gene3D" id="3.40.50.1010">
    <property type="entry name" value="5'-nuclease"/>
    <property type="match status" value="1"/>
</dbReference>
<dbReference type="CDD" id="cd06139">
    <property type="entry name" value="DNA_polA_I_Ecoli_like_exo"/>
    <property type="match status" value="1"/>
</dbReference>
<evidence type="ECO:0000256" key="17">
    <source>
        <dbReference type="SAM" id="MobiDB-lite"/>
    </source>
</evidence>
<dbReference type="NCBIfam" id="NF004397">
    <property type="entry name" value="PRK05755.1"/>
    <property type="match status" value="1"/>
</dbReference>
<accession>A0A367ZU57</accession>
<dbReference type="InterPro" id="IPR002298">
    <property type="entry name" value="DNA_polymerase_A"/>
</dbReference>
<feature type="region of interest" description="Disordered" evidence="17">
    <location>
        <begin position="293"/>
        <end position="370"/>
    </location>
</feature>
<evidence type="ECO:0000256" key="10">
    <source>
        <dbReference type="ARBA" id="ARBA00022839"/>
    </source>
</evidence>
<dbReference type="PANTHER" id="PTHR10133">
    <property type="entry name" value="DNA POLYMERASE I"/>
    <property type="match status" value="1"/>
</dbReference>
<evidence type="ECO:0000256" key="13">
    <source>
        <dbReference type="ARBA" id="ARBA00023204"/>
    </source>
</evidence>
<protein>
    <recommendedName>
        <fullName evidence="3 15">DNA polymerase I</fullName>
        <ecNumber evidence="2 15">2.7.7.7</ecNumber>
    </recommendedName>
</protein>
<dbReference type="EMBL" id="QOQW01000001">
    <property type="protein sequence ID" value="RCK81685.1"/>
    <property type="molecule type" value="Genomic_DNA"/>
</dbReference>
<sequence length="972" mass="105928">MGLCLLIDGNNLVFRAFYALDGKNLKTRSGQPTGALFGFTKMLIKLLKDKQPAFAAAAFDVSRETFRKRLYPEYKAQRRPTTPELLAQLPLAHQAIEAMGIRLLTDQEFEADDLLGSLAARLKKEGGHEVLILTGDRDLLQVIDEGVRVELCVKGISETKVIDRQVFEEAYGFPPAGIIDLKALQGDASDNIPGVDGIGEKKGLALIRQFGSLDRLYASLDRIENERLRAQVEAGRDSAFLSRQLATIRCDVERLPPLADLAWDPERLRTPRFHDFLRKWELYSLLPEVGGAPAAPRRSAAADGAGASPAVPDAAPSAPAPTGPASETGQRASSGSRRGTAAAGTAAEGAAAAEPGGPGPGPGAAPATGALRSLPGERLLLSTLDDLRAFLAGLGPEVAIDVETDGFDPRRNRIIGLSLADSVERAAYVPLRHAYLGLDPSDQIPPEQAFPVLAEGLADKTLVGHNLKFDLAFLQQEGFPLPTRFFDTLLAAYVLDPTSANGLKDLARDQLGFAVQTYAEVAAGKPFAQISLFEASQYACQDALLTMHLLPRLRADLEAHQQSALFHEIEQPLLPLLLEMETIGIGLARPYLQELSRWFADQMKQLEASIQRQAGQEFNVNSGKQLQEVLFGKLGLTPPKKTKTGFSTDSDVLKELAAQHPICRDLLSYREIAKLKTTYADALEALVDPRTGLIHTSFHQTVTATGRLSSTNPNLQNIPIKSELGRRVRRAFVPPRAGDVFLSLDYSQIELRLLAHLSEDPDLIAAFQRQLDVHAITAAKLFKVPVDEVTPEQRKVGKTVNFGIIYGISAHGLAAGLGVSRAEAKAYIDGFFATFPSVQAYFARTQADAKAKGYVSTIFGRIRRLRQLDSSNFQARSFEERVARNTPLQGSAADLVKKAMLDVDRYLKREGKRTRLILQIHDELVFTAPRDEVAAVAPHLKALMETVIPLRIPLVCDMAVGPNLADLEEYRG</sequence>
<comment type="similarity">
    <text evidence="1 16">Belongs to the DNA polymerase type-A family.</text>
</comment>
<dbReference type="Pfam" id="PF01612">
    <property type="entry name" value="DNA_pol_A_exo1"/>
    <property type="match status" value="1"/>
</dbReference>
<dbReference type="Gene3D" id="1.10.150.20">
    <property type="entry name" value="5' to 3' exonuclease, C-terminal subdomain"/>
    <property type="match status" value="2"/>
</dbReference>
<dbReference type="GO" id="GO:0006302">
    <property type="term" value="P:double-strand break repair"/>
    <property type="evidence" value="ECO:0007669"/>
    <property type="project" value="TreeGrafter"/>
</dbReference>
<dbReference type="SUPFAM" id="SSF53098">
    <property type="entry name" value="Ribonuclease H-like"/>
    <property type="match status" value="1"/>
</dbReference>
<dbReference type="SUPFAM" id="SSF47807">
    <property type="entry name" value="5' to 3' exonuclease, C-terminal subdomain"/>
    <property type="match status" value="1"/>
</dbReference>
<dbReference type="InterPro" id="IPR029060">
    <property type="entry name" value="PIN-like_dom_sf"/>
</dbReference>
<keyword evidence="12 16" id="KW-0238">DNA-binding</keyword>
<dbReference type="FunFam" id="1.20.1060.10:FF:000001">
    <property type="entry name" value="DNA polymerase I"/>
    <property type="match status" value="1"/>
</dbReference>
<feature type="compositionally biased region" description="Low complexity" evidence="17">
    <location>
        <begin position="323"/>
        <end position="355"/>
    </location>
</feature>
<dbReference type="InterPro" id="IPR019760">
    <property type="entry name" value="DNA-dir_DNA_pol_A_CS"/>
</dbReference>
<evidence type="ECO:0000256" key="6">
    <source>
        <dbReference type="ARBA" id="ARBA00022705"/>
    </source>
</evidence>
<evidence type="ECO:0000256" key="12">
    <source>
        <dbReference type="ARBA" id="ARBA00023125"/>
    </source>
</evidence>
<keyword evidence="8 16" id="KW-0227">DNA damage</keyword>
<dbReference type="InterPro" id="IPR043502">
    <property type="entry name" value="DNA/RNA_pol_sf"/>
</dbReference>
<evidence type="ECO:0000256" key="14">
    <source>
        <dbReference type="ARBA" id="ARBA00049244"/>
    </source>
</evidence>
<dbReference type="InterPro" id="IPR020046">
    <property type="entry name" value="5-3_exonucl_a-hlix_arch_N"/>
</dbReference>
<feature type="domain" description="3'-5' exonuclease" evidence="18">
    <location>
        <begin position="378"/>
        <end position="558"/>
    </location>
</feature>
<dbReference type="InterPro" id="IPR002562">
    <property type="entry name" value="3'-5'_exonuclease_dom"/>
</dbReference>
<gene>
    <name evidence="16" type="primary">polA</name>
    <name evidence="21" type="ORF">OZSIB_0819</name>
</gene>
<dbReference type="SMART" id="SM00475">
    <property type="entry name" value="53EXOc"/>
    <property type="match status" value="1"/>
</dbReference>
<keyword evidence="9 16" id="KW-0378">Hydrolase</keyword>
<feature type="domain" description="5'-3' exonuclease" evidence="19">
    <location>
        <begin position="1"/>
        <end position="264"/>
    </location>
</feature>
<dbReference type="PROSITE" id="PS00447">
    <property type="entry name" value="DNA_POLYMERASE_A"/>
    <property type="match status" value="1"/>
</dbReference>
<dbReference type="GO" id="GO:0003887">
    <property type="term" value="F:DNA-directed DNA polymerase activity"/>
    <property type="evidence" value="ECO:0007669"/>
    <property type="project" value="UniProtKB-UniRule"/>
</dbReference>
<dbReference type="Gene3D" id="1.20.1060.10">
    <property type="entry name" value="Taq DNA Polymerase, Chain T, domain 4"/>
    <property type="match status" value="1"/>
</dbReference>
<dbReference type="GO" id="GO:0008409">
    <property type="term" value="F:5'-3' exonuclease activity"/>
    <property type="evidence" value="ECO:0007669"/>
    <property type="project" value="UniProtKB-UniRule"/>
</dbReference>
<evidence type="ECO:0000256" key="9">
    <source>
        <dbReference type="ARBA" id="ARBA00022801"/>
    </source>
</evidence>
<dbReference type="InterPro" id="IPR036279">
    <property type="entry name" value="5-3_exonuclease_C_sf"/>
</dbReference>
<evidence type="ECO:0000259" key="20">
    <source>
        <dbReference type="SMART" id="SM00482"/>
    </source>
</evidence>
<keyword evidence="6 16" id="KW-0235">DNA replication</keyword>
<dbReference type="PANTHER" id="PTHR10133:SF27">
    <property type="entry name" value="DNA POLYMERASE NU"/>
    <property type="match status" value="1"/>
</dbReference>
<evidence type="ECO:0000256" key="3">
    <source>
        <dbReference type="ARBA" id="ARBA00020311"/>
    </source>
</evidence>
<dbReference type="InterPro" id="IPR002421">
    <property type="entry name" value="5-3_exonuclease"/>
</dbReference>
<dbReference type="Gene3D" id="3.30.70.370">
    <property type="match status" value="1"/>
</dbReference>
<comment type="caution">
    <text evidence="21">The sequence shown here is derived from an EMBL/GenBank/DDBJ whole genome shotgun (WGS) entry which is preliminary data.</text>
</comment>
<dbReference type="GO" id="GO:0006261">
    <property type="term" value="P:DNA-templated DNA replication"/>
    <property type="evidence" value="ECO:0007669"/>
    <property type="project" value="UniProtKB-UniRule"/>
</dbReference>
<dbReference type="Pfam" id="PF01367">
    <property type="entry name" value="5_3_exonuc"/>
    <property type="match status" value="1"/>
</dbReference>
<evidence type="ECO:0000256" key="11">
    <source>
        <dbReference type="ARBA" id="ARBA00022932"/>
    </source>
</evidence>
<evidence type="ECO:0000256" key="2">
    <source>
        <dbReference type="ARBA" id="ARBA00012417"/>
    </source>
</evidence>
<evidence type="ECO:0000256" key="4">
    <source>
        <dbReference type="ARBA" id="ARBA00022679"/>
    </source>
</evidence>
<evidence type="ECO:0000256" key="15">
    <source>
        <dbReference type="NCBIfam" id="TIGR00593"/>
    </source>
</evidence>
<dbReference type="PRINTS" id="PR00868">
    <property type="entry name" value="DNAPOLI"/>
</dbReference>
<dbReference type="InterPro" id="IPR018320">
    <property type="entry name" value="DNA_polymerase_1"/>
</dbReference>
<evidence type="ECO:0000259" key="18">
    <source>
        <dbReference type="SMART" id="SM00474"/>
    </source>
</evidence>
<keyword evidence="13 16" id="KW-0234">DNA repair</keyword>
<evidence type="ECO:0000313" key="21">
    <source>
        <dbReference type="EMBL" id="RCK81685.1"/>
    </source>
</evidence>